<evidence type="ECO:0000256" key="1">
    <source>
        <dbReference type="SAM" id="Coils"/>
    </source>
</evidence>
<proteinExistence type="predicted"/>
<dbReference type="RefSeq" id="WP_079376367.1">
    <property type="nucleotide sequence ID" value="NZ_MWVS01000129.1"/>
</dbReference>
<accession>A0A1V4FIR1</accession>
<name>A0A1V4FIR1_LIMRT</name>
<evidence type="ECO:0000313" key="4">
    <source>
        <dbReference type="Proteomes" id="UP000189795"/>
    </source>
</evidence>
<dbReference type="EMBL" id="MWVS01000129">
    <property type="protein sequence ID" value="OPG87065.1"/>
    <property type="molecule type" value="Genomic_DNA"/>
</dbReference>
<feature type="region of interest" description="Disordered" evidence="2">
    <location>
        <begin position="226"/>
        <end position="378"/>
    </location>
</feature>
<feature type="compositionally biased region" description="Basic and acidic residues" evidence="2">
    <location>
        <begin position="302"/>
        <end position="316"/>
    </location>
</feature>
<feature type="coiled-coil region" evidence="1">
    <location>
        <begin position="466"/>
        <end position="503"/>
    </location>
</feature>
<protein>
    <submittedName>
        <fullName evidence="3">Uncharacterized protein</fullName>
    </submittedName>
</protein>
<feature type="compositionally biased region" description="Acidic residues" evidence="2">
    <location>
        <begin position="351"/>
        <end position="369"/>
    </location>
</feature>
<feature type="compositionally biased region" description="Basic and acidic residues" evidence="2">
    <location>
        <begin position="226"/>
        <end position="235"/>
    </location>
</feature>
<keyword evidence="1" id="KW-0175">Coiled coil</keyword>
<evidence type="ECO:0000313" key="3">
    <source>
        <dbReference type="EMBL" id="OPG87065.1"/>
    </source>
</evidence>
<dbReference type="Proteomes" id="UP000189795">
    <property type="component" value="Unassembled WGS sequence"/>
</dbReference>
<gene>
    <name evidence="3" type="ORF">B5D07_10900</name>
</gene>
<feature type="compositionally biased region" description="Low complexity" evidence="2">
    <location>
        <begin position="271"/>
        <end position="301"/>
    </location>
</feature>
<comment type="caution">
    <text evidence="3">The sequence shown here is derived from an EMBL/GenBank/DDBJ whole genome shotgun (WGS) entry which is preliminary data.</text>
</comment>
<feature type="compositionally biased region" description="Basic and acidic residues" evidence="2">
    <location>
        <begin position="258"/>
        <end position="270"/>
    </location>
</feature>
<dbReference type="AlphaFoldDB" id="A0A1V4FIR1"/>
<reference evidence="3 4" key="1">
    <citation type="submission" date="2017-03" db="EMBL/GenBank/DDBJ databases">
        <title>Antibiotic resistance of probiotic microorganisms.</title>
        <authorList>
            <person name="Sanudo A.I."/>
            <person name="Olivares M."/>
            <person name="Banuelos O."/>
        </authorList>
    </citation>
    <scope>NUCLEOTIDE SEQUENCE [LARGE SCALE GENOMIC DNA]</scope>
    <source>
        <strain evidence="3 4">CECT8605</strain>
    </source>
</reference>
<organism evidence="3 4">
    <name type="scientific">Limosilactobacillus reuteri</name>
    <name type="common">Lactobacillus reuteri</name>
    <dbReference type="NCBI Taxonomy" id="1598"/>
    <lineage>
        <taxon>Bacteria</taxon>
        <taxon>Bacillati</taxon>
        <taxon>Bacillota</taxon>
        <taxon>Bacilli</taxon>
        <taxon>Lactobacillales</taxon>
        <taxon>Lactobacillaceae</taxon>
        <taxon>Limosilactobacillus</taxon>
    </lineage>
</organism>
<feature type="compositionally biased region" description="Low complexity" evidence="2">
    <location>
        <begin position="247"/>
        <end position="256"/>
    </location>
</feature>
<sequence length="581" mass="64090">MIEVTTIKLPTHFEELESNTDSRFQKVKIYIAHTGENLNNSVFSKDVLENMIPSLSNIPILGLISENSNGESDFRGHEKTLDITDGKFKIKFNTHAYGFVPEDNNAHFEVTGGKEWLVTDGYLWTRFIDAIELFNDASGSKGQSMEVGNVEGYTDNRGRLVFTSAMFTGLCILGDDVPPAMTGSTISTVFSKEDFKSTFKEMLAEFSAEKGEYALATKKKQKEEAAIVKEEDKKPASSSTASEPGKATSSATSSASKPAEKQTSDDKNESAKPAAKLAPSAMPSVTPTDSSATPSGSSAATTEDKAAAAPGEHDEAQAVSDEHEDEATMSVEKDNDKGISLPKNESASAKDEDDKDNDDSEDDSAEDDDSKDKKKFACGDGKKKHKVEFELSLSARELAFIDAVRSKYDQQFHWIFLESTYEDYGIVQAEKEEFGNAQYFRIEYSVNADDSIKLGDKTEVFPMYVTQEEKNKIESDRNKLANLEAQIAELTEYKNSIEMSKKEKALNDVKTSLSAEQIKDIRGKFSEMSVEDVEKEIAYAIYSKNKNEFSTPKRGGVPTTNFSAKKESEYGYGTADALFHK</sequence>
<evidence type="ECO:0000256" key="2">
    <source>
        <dbReference type="SAM" id="MobiDB-lite"/>
    </source>
</evidence>